<keyword evidence="1" id="KW-0479">Metal-binding</keyword>
<dbReference type="Gene3D" id="2.60.120.330">
    <property type="entry name" value="B-lactam Antibiotic, Isopenicillin N Synthase, Chain"/>
    <property type="match status" value="1"/>
</dbReference>
<dbReference type="InterPro" id="IPR027443">
    <property type="entry name" value="IPNS-like_sf"/>
</dbReference>
<comment type="caution">
    <text evidence="4">The sequence shown here is derived from an EMBL/GenBank/DDBJ whole genome shotgun (WGS) entry which is preliminary data.</text>
</comment>
<reference evidence="4 5" key="1">
    <citation type="journal article" date="2023" name="G3 (Bethesda)">
        <title>A chromosome-length genome assembly and annotation of blackberry (Rubus argutus, cv. 'Hillquist').</title>
        <authorList>
            <person name="Bruna T."/>
            <person name="Aryal R."/>
            <person name="Dudchenko O."/>
            <person name="Sargent D.J."/>
            <person name="Mead D."/>
            <person name="Buti M."/>
            <person name="Cavallini A."/>
            <person name="Hytonen T."/>
            <person name="Andres J."/>
            <person name="Pham M."/>
            <person name="Weisz D."/>
            <person name="Mascagni F."/>
            <person name="Usai G."/>
            <person name="Natali L."/>
            <person name="Bassil N."/>
            <person name="Fernandez G.E."/>
            <person name="Lomsadze A."/>
            <person name="Armour M."/>
            <person name="Olukolu B."/>
            <person name="Poorten T."/>
            <person name="Britton C."/>
            <person name="Davik J."/>
            <person name="Ashrafi H."/>
            <person name="Aiden E.L."/>
            <person name="Borodovsky M."/>
            <person name="Worthington M."/>
        </authorList>
    </citation>
    <scope>NUCLEOTIDE SEQUENCE [LARGE SCALE GENOMIC DNA]</scope>
    <source>
        <strain evidence="4">PI 553951</strain>
    </source>
</reference>
<dbReference type="Proteomes" id="UP001457282">
    <property type="component" value="Unassembled WGS sequence"/>
</dbReference>
<evidence type="ECO:0000259" key="3">
    <source>
        <dbReference type="Pfam" id="PF14226"/>
    </source>
</evidence>
<dbReference type="SUPFAM" id="SSF51197">
    <property type="entry name" value="Clavaminate synthase-like"/>
    <property type="match status" value="1"/>
</dbReference>
<dbReference type="InterPro" id="IPR026992">
    <property type="entry name" value="DIOX_N"/>
</dbReference>
<gene>
    <name evidence="4" type="ORF">M0R45_015675</name>
</gene>
<organism evidence="4 5">
    <name type="scientific">Rubus argutus</name>
    <name type="common">Southern blackberry</name>
    <dbReference type="NCBI Taxonomy" id="59490"/>
    <lineage>
        <taxon>Eukaryota</taxon>
        <taxon>Viridiplantae</taxon>
        <taxon>Streptophyta</taxon>
        <taxon>Embryophyta</taxon>
        <taxon>Tracheophyta</taxon>
        <taxon>Spermatophyta</taxon>
        <taxon>Magnoliopsida</taxon>
        <taxon>eudicotyledons</taxon>
        <taxon>Gunneridae</taxon>
        <taxon>Pentapetalae</taxon>
        <taxon>rosids</taxon>
        <taxon>fabids</taxon>
        <taxon>Rosales</taxon>
        <taxon>Rosaceae</taxon>
        <taxon>Rosoideae</taxon>
        <taxon>Rosoideae incertae sedis</taxon>
        <taxon>Rubus</taxon>
    </lineage>
</organism>
<dbReference type="AlphaFoldDB" id="A0AAW1XSB6"/>
<evidence type="ECO:0000256" key="2">
    <source>
        <dbReference type="ARBA" id="ARBA00023004"/>
    </source>
</evidence>
<name>A0AAW1XSB6_RUBAR</name>
<feature type="domain" description="Non-haem dioxygenase N-terminal" evidence="3">
    <location>
        <begin position="41"/>
        <end position="91"/>
    </location>
</feature>
<dbReference type="Pfam" id="PF14226">
    <property type="entry name" value="DIOX_N"/>
    <property type="match status" value="1"/>
</dbReference>
<proteinExistence type="predicted"/>
<dbReference type="GO" id="GO:0046872">
    <property type="term" value="F:metal ion binding"/>
    <property type="evidence" value="ECO:0007669"/>
    <property type="project" value="UniProtKB-KW"/>
</dbReference>
<keyword evidence="5" id="KW-1185">Reference proteome</keyword>
<protein>
    <recommendedName>
        <fullName evidence="3">Non-haem dioxygenase N-terminal domain-containing protein</fullName>
    </recommendedName>
</protein>
<sequence>MGSTSLPKELPTINFSSLGQDLKPGSSSWGFHLQTSPLCPREYGCFIALYQQLSPQLVDGMFGQSRDLFEVPLETRVKNTSEEPYRGYLPPTPRTPLHEGIAIDNIPCPQETQKFRELMWPHGKPKFCEITDLFAKLLGDLKSPWKRCYLKASGYLKSNANH</sequence>
<keyword evidence="2" id="KW-0408">Iron</keyword>
<accession>A0AAW1XSB6</accession>
<evidence type="ECO:0000313" key="4">
    <source>
        <dbReference type="EMBL" id="KAK9938965.1"/>
    </source>
</evidence>
<evidence type="ECO:0000313" key="5">
    <source>
        <dbReference type="Proteomes" id="UP001457282"/>
    </source>
</evidence>
<evidence type="ECO:0000256" key="1">
    <source>
        <dbReference type="ARBA" id="ARBA00022723"/>
    </source>
</evidence>
<dbReference type="EMBL" id="JBEDUW010000003">
    <property type="protein sequence ID" value="KAK9938965.1"/>
    <property type="molecule type" value="Genomic_DNA"/>
</dbReference>